<proteinExistence type="predicted"/>
<reference evidence="1" key="1">
    <citation type="submission" date="2020-03" db="EMBL/GenBank/DDBJ databases">
        <title>The deep terrestrial virosphere.</title>
        <authorList>
            <person name="Holmfeldt K."/>
            <person name="Nilsson E."/>
            <person name="Simone D."/>
            <person name="Lopez-Fernandez M."/>
            <person name="Wu X."/>
            <person name="de Brujin I."/>
            <person name="Lundin D."/>
            <person name="Andersson A."/>
            <person name="Bertilsson S."/>
            <person name="Dopson M."/>
        </authorList>
    </citation>
    <scope>NUCLEOTIDE SEQUENCE</scope>
    <source>
        <strain evidence="1">MM415B02273</strain>
    </source>
</reference>
<name>A0A6M3KUI2_9ZZZZ</name>
<dbReference type="EMBL" id="MT142555">
    <property type="protein sequence ID" value="QJA85105.1"/>
    <property type="molecule type" value="Genomic_DNA"/>
</dbReference>
<evidence type="ECO:0000313" key="1">
    <source>
        <dbReference type="EMBL" id="QJA85105.1"/>
    </source>
</evidence>
<gene>
    <name evidence="1" type="ORF">MM415B02273_0004</name>
</gene>
<protein>
    <submittedName>
        <fullName evidence="1">Uncharacterized protein</fullName>
    </submittedName>
</protein>
<accession>A0A6M3KUI2</accession>
<organism evidence="1">
    <name type="scientific">viral metagenome</name>
    <dbReference type="NCBI Taxonomy" id="1070528"/>
    <lineage>
        <taxon>unclassified sequences</taxon>
        <taxon>metagenomes</taxon>
        <taxon>organismal metagenomes</taxon>
    </lineage>
</organism>
<dbReference type="AlphaFoldDB" id="A0A6M3KUI2"/>
<sequence>MDGEKIDQLIKELPRLKGLVAKCRRCGKDMEIKIILVCPDEDCRRRSKRK</sequence>